<keyword evidence="7 9" id="KW-0067">ATP-binding</keyword>
<comment type="subcellular location">
    <subcellularLocation>
        <location evidence="1 9 10">Cytoplasm</location>
    </subcellularLocation>
</comment>
<evidence type="ECO:0000313" key="14">
    <source>
        <dbReference type="Proteomes" id="UP000231742"/>
    </source>
</evidence>
<comment type="catalytic activity">
    <reaction evidence="9 10">
        <text>UDP-N-acetyl-alpha-D-muramoyl-L-alanine + D-glutamate + ATP = UDP-N-acetyl-alpha-D-muramoyl-L-alanyl-D-glutamate + ADP + phosphate + H(+)</text>
        <dbReference type="Rhea" id="RHEA:16429"/>
        <dbReference type="ChEBI" id="CHEBI:15378"/>
        <dbReference type="ChEBI" id="CHEBI:29986"/>
        <dbReference type="ChEBI" id="CHEBI:30616"/>
        <dbReference type="ChEBI" id="CHEBI:43474"/>
        <dbReference type="ChEBI" id="CHEBI:83898"/>
        <dbReference type="ChEBI" id="CHEBI:83900"/>
        <dbReference type="ChEBI" id="CHEBI:456216"/>
        <dbReference type="EC" id="6.3.2.9"/>
    </reaction>
</comment>
<dbReference type="EC" id="6.3.2.9" evidence="9 10"/>
<dbReference type="GO" id="GO:0051301">
    <property type="term" value="P:cell division"/>
    <property type="evidence" value="ECO:0007669"/>
    <property type="project" value="UniProtKB-KW"/>
</dbReference>
<comment type="pathway">
    <text evidence="2 9 10">Cell wall biogenesis; peptidoglycan biosynthesis.</text>
</comment>
<dbReference type="GO" id="GO:0009252">
    <property type="term" value="P:peptidoglycan biosynthetic process"/>
    <property type="evidence" value="ECO:0007669"/>
    <property type="project" value="UniProtKB-UniRule"/>
</dbReference>
<evidence type="ECO:0000256" key="1">
    <source>
        <dbReference type="ARBA" id="ARBA00004496"/>
    </source>
</evidence>
<dbReference type="Gene3D" id="3.40.50.720">
    <property type="entry name" value="NAD(P)-binding Rossmann-like Domain"/>
    <property type="match status" value="1"/>
</dbReference>
<dbReference type="Proteomes" id="UP000231742">
    <property type="component" value="Unassembled WGS sequence"/>
</dbReference>
<feature type="domain" description="Mur ligase central" evidence="12">
    <location>
        <begin position="137"/>
        <end position="329"/>
    </location>
</feature>
<keyword evidence="3 9" id="KW-0963">Cytoplasm</keyword>
<dbReference type="GO" id="GO:0004326">
    <property type="term" value="F:tetrahydrofolylpolyglutamate synthase activity"/>
    <property type="evidence" value="ECO:0007669"/>
    <property type="project" value="InterPro"/>
</dbReference>
<evidence type="ECO:0000313" key="13">
    <source>
        <dbReference type="EMBL" id="PJJ82498.1"/>
    </source>
</evidence>
<comment type="function">
    <text evidence="9 10">Cell wall formation. Catalyzes the addition of glutamate to the nucleotide precursor UDP-N-acetylmuramoyl-L-alanine (UMA).</text>
</comment>
<reference evidence="13 14" key="1">
    <citation type="submission" date="2017-11" db="EMBL/GenBank/DDBJ databases">
        <title>Genomic Encyclopedia of Archaeal and Bacterial Type Strains, Phase II (KMG-II): From Individual Species to Whole Genera.</title>
        <authorList>
            <person name="Goeker M."/>
        </authorList>
    </citation>
    <scope>NUCLEOTIDE SEQUENCE [LARGE SCALE GENOMIC DNA]</scope>
    <source>
        <strain evidence="13 14">DSM 16400</strain>
    </source>
</reference>
<keyword evidence="8 9" id="KW-0131">Cell cycle</keyword>
<dbReference type="EMBL" id="PGFH01000001">
    <property type="protein sequence ID" value="PJJ82498.1"/>
    <property type="molecule type" value="Genomic_DNA"/>
</dbReference>
<evidence type="ECO:0000256" key="4">
    <source>
        <dbReference type="ARBA" id="ARBA00022598"/>
    </source>
</evidence>
<dbReference type="PANTHER" id="PTHR43692">
    <property type="entry name" value="UDP-N-ACETYLMURAMOYLALANINE--D-GLUTAMATE LIGASE"/>
    <property type="match status" value="1"/>
</dbReference>
<keyword evidence="4 9" id="KW-0436">Ligase</keyword>
<keyword evidence="9 10" id="KW-0961">Cell wall biogenesis/degradation</keyword>
<evidence type="ECO:0000256" key="2">
    <source>
        <dbReference type="ARBA" id="ARBA00004752"/>
    </source>
</evidence>
<dbReference type="InterPro" id="IPR004101">
    <property type="entry name" value="Mur_ligase_C"/>
</dbReference>
<dbReference type="GO" id="GO:0005737">
    <property type="term" value="C:cytoplasm"/>
    <property type="evidence" value="ECO:0007669"/>
    <property type="project" value="UniProtKB-SubCell"/>
</dbReference>
<dbReference type="PROSITE" id="PS01011">
    <property type="entry name" value="FOLYLPOLYGLU_SYNT_1"/>
    <property type="match status" value="1"/>
</dbReference>
<dbReference type="Gene3D" id="3.40.1190.10">
    <property type="entry name" value="Mur-like, catalytic domain"/>
    <property type="match status" value="1"/>
</dbReference>
<evidence type="ECO:0000256" key="10">
    <source>
        <dbReference type="RuleBase" id="RU003664"/>
    </source>
</evidence>
<dbReference type="SUPFAM" id="SSF51984">
    <property type="entry name" value="MurCD N-terminal domain"/>
    <property type="match status" value="1"/>
</dbReference>
<dbReference type="NCBIfam" id="TIGR01087">
    <property type="entry name" value="murD"/>
    <property type="match status" value="1"/>
</dbReference>
<keyword evidence="9 10" id="KW-0573">Peptidoglycan synthesis</keyword>
<evidence type="ECO:0000256" key="6">
    <source>
        <dbReference type="ARBA" id="ARBA00022741"/>
    </source>
</evidence>
<dbReference type="SUPFAM" id="SSF53244">
    <property type="entry name" value="MurD-like peptide ligases, peptide-binding domain"/>
    <property type="match status" value="1"/>
</dbReference>
<dbReference type="Pfam" id="PF08245">
    <property type="entry name" value="Mur_ligase_M"/>
    <property type="match status" value="1"/>
</dbReference>
<name>A0A2M9DA77_9MICO</name>
<evidence type="ECO:0000256" key="5">
    <source>
        <dbReference type="ARBA" id="ARBA00022618"/>
    </source>
</evidence>
<dbReference type="OrthoDB" id="9809796at2"/>
<dbReference type="GO" id="GO:0005524">
    <property type="term" value="F:ATP binding"/>
    <property type="evidence" value="ECO:0007669"/>
    <property type="project" value="UniProtKB-UniRule"/>
</dbReference>
<organism evidence="13 14">
    <name type="scientific">Salinibacterium amurskyense</name>
    <dbReference type="NCBI Taxonomy" id="205941"/>
    <lineage>
        <taxon>Bacteria</taxon>
        <taxon>Bacillati</taxon>
        <taxon>Actinomycetota</taxon>
        <taxon>Actinomycetes</taxon>
        <taxon>Micrococcales</taxon>
        <taxon>Microbacteriaceae</taxon>
        <taxon>Salinibacterium</taxon>
    </lineage>
</organism>
<feature type="domain" description="Mur ligase C-terminal" evidence="11">
    <location>
        <begin position="352"/>
        <end position="471"/>
    </location>
</feature>
<dbReference type="Pfam" id="PF02875">
    <property type="entry name" value="Mur_ligase_C"/>
    <property type="match status" value="1"/>
</dbReference>
<dbReference type="RefSeq" id="WP_100389088.1">
    <property type="nucleotide sequence ID" value="NZ_BMZU01000001.1"/>
</dbReference>
<proteinExistence type="inferred from homology"/>
<dbReference type="GO" id="GO:0071555">
    <property type="term" value="P:cell wall organization"/>
    <property type="evidence" value="ECO:0007669"/>
    <property type="project" value="UniProtKB-KW"/>
</dbReference>
<keyword evidence="9 10" id="KW-0133">Cell shape</keyword>
<dbReference type="AlphaFoldDB" id="A0A2M9DA77"/>
<dbReference type="HAMAP" id="MF_00639">
    <property type="entry name" value="MurD"/>
    <property type="match status" value="1"/>
</dbReference>
<keyword evidence="6 9" id="KW-0547">Nucleotide-binding</keyword>
<evidence type="ECO:0000256" key="3">
    <source>
        <dbReference type="ARBA" id="ARBA00022490"/>
    </source>
</evidence>
<evidence type="ECO:0000259" key="12">
    <source>
        <dbReference type="Pfam" id="PF08245"/>
    </source>
</evidence>
<dbReference type="PANTHER" id="PTHR43692:SF1">
    <property type="entry name" value="UDP-N-ACETYLMURAMOYLALANINE--D-GLUTAMATE LIGASE"/>
    <property type="match status" value="1"/>
</dbReference>
<keyword evidence="5 9" id="KW-0132">Cell division</keyword>
<evidence type="ECO:0000259" key="11">
    <source>
        <dbReference type="Pfam" id="PF02875"/>
    </source>
</evidence>
<comment type="caution">
    <text evidence="13">The sequence shown here is derived from an EMBL/GenBank/DDBJ whole genome shotgun (WGS) entry which is preliminary data.</text>
</comment>
<evidence type="ECO:0000256" key="9">
    <source>
        <dbReference type="HAMAP-Rule" id="MF_00639"/>
    </source>
</evidence>
<dbReference type="UniPathway" id="UPA00219"/>
<dbReference type="GO" id="GO:0008764">
    <property type="term" value="F:UDP-N-acetylmuramoylalanine-D-glutamate ligase activity"/>
    <property type="evidence" value="ECO:0007669"/>
    <property type="project" value="UniProtKB-UniRule"/>
</dbReference>
<dbReference type="Gene3D" id="3.90.190.20">
    <property type="entry name" value="Mur ligase, C-terminal domain"/>
    <property type="match status" value="1"/>
</dbReference>
<dbReference type="InterPro" id="IPR013221">
    <property type="entry name" value="Mur_ligase_cen"/>
</dbReference>
<feature type="binding site" evidence="9">
    <location>
        <begin position="139"/>
        <end position="145"/>
    </location>
    <ligand>
        <name>ATP</name>
        <dbReference type="ChEBI" id="CHEBI:30616"/>
    </ligand>
</feature>
<dbReference type="InterPro" id="IPR036615">
    <property type="entry name" value="Mur_ligase_C_dom_sf"/>
</dbReference>
<protein>
    <recommendedName>
        <fullName evidence="9 10">UDP-N-acetylmuramoylalanine--D-glutamate ligase</fullName>
        <ecNumber evidence="9 10">6.3.2.9</ecNumber>
    </recommendedName>
    <alternativeName>
        <fullName evidence="9">D-glutamic acid-adding enzyme</fullName>
    </alternativeName>
    <alternativeName>
        <fullName evidence="9">UDP-N-acetylmuramoyl-L-alanyl-D-glutamate synthetase</fullName>
    </alternativeName>
</protein>
<dbReference type="GO" id="GO:0008360">
    <property type="term" value="P:regulation of cell shape"/>
    <property type="evidence" value="ECO:0007669"/>
    <property type="project" value="UniProtKB-KW"/>
</dbReference>
<dbReference type="InterPro" id="IPR018109">
    <property type="entry name" value="Folylpolyglutamate_synth_CS"/>
</dbReference>
<accession>A0A2M9DA77</accession>
<dbReference type="InterPro" id="IPR005762">
    <property type="entry name" value="MurD"/>
</dbReference>
<keyword evidence="14" id="KW-1185">Reference proteome</keyword>
<comment type="similarity">
    <text evidence="9">Belongs to the MurCDEF family.</text>
</comment>
<evidence type="ECO:0000256" key="8">
    <source>
        <dbReference type="ARBA" id="ARBA00023306"/>
    </source>
</evidence>
<evidence type="ECO:0000256" key="7">
    <source>
        <dbReference type="ARBA" id="ARBA00022840"/>
    </source>
</evidence>
<dbReference type="InterPro" id="IPR036565">
    <property type="entry name" value="Mur-like_cat_sf"/>
</dbReference>
<gene>
    <name evidence="9" type="primary">murD</name>
    <name evidence="13" type="ORF">CLV85_1699</name>
</gene>
<dbReference type="SUPFAM" id="SSF53623">
    <property type="entry name" value="MurD-like peptide ligases, catalytic domain"/>
    <property type="match status" value="1"/>
</dbReference>
<sequence length="514" mass="53804">MDQSVAVRDLTSFTSWNAAWSELRVAVLGLGATGFSAADTLTELKADVLVIADAASENRIEMAQVIGATLALGGSSEAQVAALAAHTPDVVIVSPGYPLDHALLAWCRENNVARWTEIELAWRLRDKTGTPAEWIAITGTNGKTTTAQLTAHILTTAGFRAGAVGNIGIPVLDAIRYPDGFDFLVVELSSFQLHGMPRDGVGAISPLASVCLNFADDHLDWHGSRDAYAAAKATVYANTKVAAVYNRAVVETQAMVEDADVIEGCRAIGFGLDTPGPSDFGIVSDILADRAFGDDRHNAALELFTLDELQQRHLAAPHMVANILAASALVRAAGVSVEALRAGVASFEIDAHRNQVVLVSGGVTWINDSKATNSHAASASLSAADPVVWIVGGLLKGVDVAPLVAKHAPRLKAAIVIGNDRLTIRAAFERHAPQIPVFEVDATDTNHVMPRAVEMAHGIASEGDTVLLAPAAASMDQFSSYSDRGEKFAAAVLERVGGNDDGASSATTTAPAVD</sequence>